<dbReference type="InterPro" id="IPR043504">
    <property type="entry name" value="Peptidase_S1_PA_chymotrypsin"/>
</dbReference>
<dbReference type="GO" id="GO:0006508">
    <property type="term" value="P:proteolysis"/>
    <property type="evidence" value="ECO:0007669"/>
    <property type="project" value="UniProtKB-KW"/>
</dbReference>
<dbReference type="Proteomes" id="UP000236946">
    <property type="component" value="Unassembled WGS sequence"/>
</dbReference>
<keyword evidence="4" id="KW-1133">Transmembrane helix</keyword>
<dbReference type="CDD" id="cd06779">
    <property type="entry name" value="cpPDZ_Deg_HtrA-like"/>
    <property type="match status" value="1"/>
</dbReference>
<keyword evidence="3" id="KW-0378">Hydrolase</keyword>
<evidence type="ECO:0000256" key="2">
    <source>
        <dbReference type="ARBA" id="ARBA00022670"/>
    </source>
</evidence>
<dbReference type="SUPFAM" id="SSF50494">
    <property type="entry name" value="Trypsin-like serine proteases"/>
    <property type="match status" value="1"/>
</dbReference>
<dbReference type="Pfam" id="PF13365">
    <property type="entry name" value="Trypsin_2"/>
    <property type="match status" value="1"/>
</dbReference>
<dbReference type="GO" id="GO:0004252">
    <property type="term" value="F:serine-type endopeptidase activity"/>
    <property type="evidence" value="ECO:0007669"/>
    <property type="project" value="InterPro"/>
</dbReference>
<keyword evidence="4" id="KW-0472">Membrane</keyword>
<feature type="domain" description="PDZ" evidence="5">
    <location>
        <begin position="333"/>
        <end position="423"/>
    </location>
</feature>
<name>A0A2H9T1G7_9BACT</name>
<protein>
    <recommendedName>
        <fullName evidence="5">PDZ domain-containing protein</fullName>
    </recommendedName>
</protein>
<dbReference type="Gene3D" id="2.30.42.10">
    <property type="match status" value="1"/>
</dbReference>
<evidence type="ECO:0000313" key="7">
    <source>
        <dbReference type="Proteomes" id="UP000236946"/>
    </source>
</evidence>
<dbReference type="AlphaFoldDB" id="A0A2H9T1G7"/>
<reference evidence="7" key="1">
    <citation type="submission" date="2017-09" db="EMBL/GenBank/DDBJ databases">
        <title>Depth-based differentiation of microbial function through sediment-hosted aquifers and enrichment of novel symbionts in the deep terrestrial subsurface.</title>
        <authorList>
            <person name="Probst A.J."/>
            <person name="Ladd B."/>
            <person name="Jarett J.K."/>
            <person name="Geller-Mcgrath D.E."/>
            <person name="Sieber C.M.K."/>
            <person name="Emerson J.B."/>
            <person name="Anantharaman K."/>
            <person name="Thomas B.C."/>
            <person name="Malmstrom R."/>
            <person name="Stieglmeier M."/>
            <person name="Klingl A."/>
            <person name="Woyke T."/>
            <person name="Ryan C.M."/>
            <person name="Banfield J.F."/>
        </authorList>
    </citation>
    <scope>NUCLEOTIDE SEQUENCE [LARGE SCALE GENOMIC DNA]</scope>
</reference>
<dbReference type="SUPFAM" id="SSF50156">
    <property type="entry name" value="PDZ domain-like"/>
    <property type="match status" value="1"/>
</dbReference>
<dbReference type="Pfam" id="PF13180">
    <property type="entry name" value="PDZ_2"/>
    <property type="match status" value="1"/>
</dbReference>
<evidence type="ECO:0000256" key="4">
    <source>
        <dbReference type="SAM" id="Phobius"/>
    </source>
</evidence>
<dbReference type="InterPro" id="IPR036034">
    <property type="entry name" value="PDZ_sf"/>
</dbReference>
<accession>A0A2H9T1G7</accession>
<proteinExistence type="inferred from homology"/>
<comment type="similarity">
    <text evidence="1">Belongs to the peptidase S1C family.</text>
</comment>
<dbReference type="EMBL" id="PFEN01000018">
    <property type="protein sequence ID" value="PJE69611.1"/>
    <property type="molecule type" value="Genomic_DNA"/>
</dbReference>
<keyword evidence="4" id="KW-0812">Transmembrane</keyword>
<evidence type="ECO:0000259" key="5">
    <source>
        <dbReference type="SMART" id="SM00228"/>
    </source>
</evidence>
<keyword evidence="2" id="KW-0645">Protease</keyword>
<dbReference type="PANTHER" id="PTHR43343:SF3">
    <property type="entry name" value="PROTEASE DO-LIKE 8, CHLOROPLASTIC"/>
    <property type="match status" value="1"/>
</dbReference>
<evidence type="ECO:0000313" key="6">
    <source>
        <dbReference type="EMBL" id="PJE69611.1"/>
    </source>
</evidence>
<dbReference type="PANTHER" id="PTHR43343">
    <property type="entry name" value="PEPTIDASE S12"/>
    <property type="match status" value="1"/>
</dbReference>
<dbReference type="InterPro" id="IPR051201">
    <property type="entry name" value="Chloro_Bact_Ser_Proteases"/>
</dbReference>
<dbReference type="PRINTS" id="PR00834">
    <property type="entry name" value="PROTEASES2C"/>
</dbReference>
<dbReference type="InterPro" id="IPR009003">
    <property type="entry name" value="Peptidase_S1_PA"/>
</dbReference>
<organism evidence="6 7">
    <name type="scientific">Candidatus Staskawiczbacteria bacterium CG10_big_fil_rev_8_21_14_0_10_38_10</name>
    <dbReference type="NCBI Taxonomy" id="1974891"/>
    <lineage>
        <taxon>Bacteria</taxon>
        <taxon>Candidatus Staskawicziibacteriota</taxon>
    </lineage>
</organism>
<dbReference type="InterPro" id="IPR001940">
    <property type="entry name" value="Peptidase_S1C"/>
</dbReference>
<dbReference type="InterPro" id="IPR001478">
    <property type="entry name" value="PDZ"/>
</dbReference>
<evidence type="ECO:0000256" key="3">
    <source>
        <dbReference type="ARBA" id="ARBA00022801"/>
    </source>
</evidence>
<dbReference type="Gene3D" id="2.40.10.10">
    <property type="entry name" value="Trypsin-like serine proteases"/>
    <property type="match status" value="2"/>
</dbReference>
<comment type="caution">
    <text evidence="6">The sequence shown here is derived from an EMBL/GenBank/DDBJ whole genome shotgun (WGS) entry which is preliminary data.</text>
</comment>
<gene>
    <name evidence="6" type="ORF">COU98_01080</name>
</gene>
<feature type="transmembrane region" description="Helical" evidence="4">
    <location>
        <begin position="32"/>
        <end position="59"/>
    </location>
</feature>
<dbReference type="SMART" id="SM00228">
    <property type="entry name" value="PDZ"/>
    <property type="match status" value="1"/>
</dbReference>
<evidence type="ECO:0000256" key="1">
    <source>
        <dbReference type="ARBA" id="ARBA00010541"/>
    </source>
</evidence>
<sequence>MSLYELPKFEMPKQLKPLKKRFSLSNFFKKRIVFVLILTVFLSSLFGFLGGIISGGLFYQKISEELQRIGINLPPKIIEKEKVTEKEYLPEFSQEKAIISAVKETSPSVVSIIITKELPIYEEYWTSPFEEFFGPGFQVPEYRQKGTKKQEIGGGSGFIVSEDGMILTNKHVVSDKDADYTVLTNEGEKFPAKVLALDPVQDLAIIKIENKKKFKPVALGDSSKLEIGQTVIAIGNALGEFRNTVSVGVISGLGRTITASGGGTLETLEDVIQTDAAINRGNSGGPLLNLKGKVIGINTAMSEAAENIGFAIPINKAKKDIEQIKKIGKIVYPFLGIRYVLITDAIKEENNLAVNYGAWVVRGSQPDEPAVTPDSAAEKAGVKENDIILEFNNEKITSENSLAKIIQKYNPEDKIELRVLRAGSIKTIQVTLGERSE</sequence>